<feature type="transmembrane region" description="Helical" evidence="6">
    <location>
        <begin position="129"/>
        <end position="150"/>
    </location>
</feature>
<keyword evidence="8" id="KW-1185">Reference proteome</keyword>
<gene>
    <name evidence="7" type="ORF">AVEN_224877_1</name>
</gene>
<comment type="caution">
    <text evidence="7">The sequence shown here is derived from an EMBL/GenBank/DDBJ whole genome shotgun (WGS) entry which is preliminary data.</text>
</comment>
<sequence length="158" mass="17870">MISHFCNEYTLIHQFACLTESAMSLQVFFLTCSYFSDLFSLFSNVLGFYTKHNGIFIVAKVVSTTLNFASFICIAYTAAGVNEKDQKLRKGIKEISFKLRCSDDTKRDGKLLLEFITSKEKLIFTANGIFTFTKSLILASASVFLSYNLLLLQLDTKM</sequence>
<feature type="transmembrane region" description="Helical" evidence="6">
    <location>
        <begin position="55"/>
        <end position="79"/>
    </location>
</feature>
<accession>A0A4Y2GV17</accession>
<keyword evidence="2" id="KW-1003">Cell membrane</keyword>
<dbReference type="Pfam" id="PF08395">
    <property type="entry name" value="7tm_7"/>
    <property type="match status" value="1"/>
</dbReference>
<keyword evidence="4 6" id="KW-1133">Transmembrane helix</keyword>
<evidence type="ECO:0000313" key="8">
    <source>
        <dbReference type="Proteomes" id="UP000499080"/>
    </source>
</evidence>
<reference evidence="7 8" key="1">
    <citation type="journal article" date="2019" name="Sci. Rep.">
        <title>Orb-weaving spider Araneus ventricosus genome elucidates the spidroin gene catalogue.</title>
        <authorList>
            <person name="Kono N."/>
            <person name="Nakamura H."/>
            <person name="Ohtoshi R."/>
            <person name="Moran D.A.P."/>
            <person name="Shinohara A."/>
            <person name="Yoshida Y."/>
            <person name="Fujiwara M."/>
            <person name="Mori M."/>
            <person name="Tomita M."/>
            <person name="Arakawa K."/>
        </authorList>
    </citation>
    <scope>NUCLEOTIDE SEQUENCE [LARGE SCALE GENOMIC DNA]</scope>
</reference>
<name>A0A4Y2GV17_ARAVE</name>
<dbReference type="GO" id="GO:0005886">
    <property type="term" value="C:plasma membrane"/>
    <property type="evidence" value="ECO:0007669"/>
    <property type="project" value="UniProtKB-SubCell"/>
</dbReference>
<protein>
    <recommendedName>
        <fullName evidence="9">Gustatory receptor 28b</fullName>
    </recommendedName>
</protein>
<dbReference type="InterPro" id="IPR013604">
    <property type="entry name" value="7TM_chemorcpt"/>
</dbReference>
<evidence type="ECO:0000256" key="4">
    <source>
        <dbReference type="ARBA" id="ARBA00022989"/>
    </source>
</evidence>
<organism evidence="7 8">
    <name type="scientific">Araneus ventricosus</name>
    <name type="common">Orbweaver spider</name>
    <name type="synonym">Epeira ventricosa</name>
    <dbReference type="NCBI Taxonomy" id="182803"/>
    <lineage>
        <taxon>Eukaryota</taxon>
        <taxon>Metazoa</taxon>
        <taxon>Ecdysozoa</taxon>
        <taxon>Arthropoda</taxon>
        <taxon>Chelicerata</taxon>
        <taxon>Arachnida</taxon>
        <taxon>Araneae</taxon>
        <taxon>Araneomorphae</taxon>
        <taxon>Entelegynae</taxon>
        <taxon>Araneoidea</taxon>
        <taxon>Araneidae</taxon>
        <taxon>Araneus</taxon>
    </lineage>
</organism>
<keyword evidence="3 6" id="KW-0812">Transmembrane</keyword>
<dbReference type="EMBL" id="BGPR01001570">
    <property type="protein sequence ID" value="GBM56967.1"/>
    <property type="molecule type" value="Genomic_DNA"/>
</dbReference>
<evidence type="ECO:0000313" key="7">
    <source>
        <dbReference type="EMBL" id="GBM56967.1"/>
    </source>
</evidence>
<dbReference type="OrthoDB" id="6425914at2759"/>
<dbReference type="AlphaFoldDB" id="A0A4Y2GV17"/>
<feature type="transmembrane region" description="Helical" evidence="6">
    <location>
        <begin position="27"/>
        <end position="49"/>
    </location>
</feature>
<evidence type="ECO:0000256" key="2">
    <source>
        <dbReference type="ARBA" id="ARBA00022475"/>
    </source>
</evidence>
<evidence type="ECO:0000256" key="6">
    <source>
        <dbReference type="SAM" id="Phobius"/>
    </source>
</evidence>
<dbReference type="Proteomes" id="UP000499080">
    <property type="component" value="Unassembled WGS sequence"/>
</dbReference>
<evidence type="ECO:0000256" key="5">
    <source>
        <dbReference type="ARBA" id="ARBA00023136"/>
    </source>
</evidence>
<proteinExistence type="predicted"/>
<evidence type="ECO:0000256" key="1">
    <source>
        <dbReference type="ARBA" id="ARBA00004651"/>
    </source>
</evidence>
<evidence type="ECO:0000256" key="3">
    <source>
        <dbReference type="ARBA" id="ARBA00022692"/>
    </source>
</evidence>
<keyword evidence="5 6" id="KW-0472">Membrane</keyword>
<dbReference type="GO" id="GO:0050909">
    <property type="term" value="P:sensory perception of taste"/>
    <property type="evidence" value="ECO:0007669"/>
    <property type="project" value="InterPro"/>
</dbReference>
<comment type="subcellular location">
    <subcellularLocation>
        <location evidence="1">Cell membrane</location>
        <topology evidence="1">Multi-pass membrane protein</topology>
    </subcellularLocation>
</comment>
<evidence type="ECO:0008006" key="9">
    <source>
        <dbReference type="Google" id="ProtNLM"/>
    </source>
</evidence>